<evidence type="ECO:0000313" key="2">
    <source>
        <dbReference type="EMBL" id="TNX91414.1"/>
    </source>
</evidence>
<sequence>MNLFKVLLDLENFPEDHTIYAELPWTLESETIVVSEPDSGSVTLNIKDISYSYFLEVYIAEELLISLTKTNLCLRESCQKVIEYAINDA</sequence>
<dbReference type="EMBL" id="VFBM01000007">
    <property type="protein sequence ID" value="TNX91414.1"/>
    <property type="molecule type" value="Genomic_DNA"/>
</dbReference>
<evidence type="ECO:0000313" key="3">
    <source>
        <dbReference type="Proteomes" id="UP000262257"/>
    </source>
</evidence>
<proteinExistence type="predicted"/>
<dbReference type="GeneID" id="56306677"/>
<reference evidence="1 3" key="1">
    <citation type="journal article" date="2018" name="Nat. Biotechnol.">
        <title>A standardized bacterial taxonomy based on genome phylogeny substantially revises the tree of life.</title>
        <authorList>
            <person name="Parks D.H."/>
            <person name="Chuvochina M."/>
            <person name="Waite D.W."/>
            <person name="Rinke C."/>
            <person name="Skarshewski A."/>
            <person name="Chaumeil P.A."/>
            <person name="Hugenholtz P."/>
        </authorList>
    </citation>
    <scope>NUCLEOTIDE SEQUENCE [LARGE SCALE GENOMIC DNA]</scope>
    <source>
        <strain evidence="1">UBA10045</strain>
    </source>
</reference>
<protein>
    <submittedName>
        <fullName evidence="1">Uncharacterized protein</fullName>
    </submittedName>
</protein>
<evidence type="ECO:0000313" key="4">
    <source>
        <dbReference type="Proteomes" id="UP000314285"/>
    </source>
</evidence>
<dbReference type="KEGG" id="arj:DOM24_11310"/>
<dbReference type="Proteomes" id="UP000314285">
    <property type="component" value="Unassembled WGS sequence"/>
</dbReference>
<organism evidence="1 3">
    <name type="scientific">Acinetobacter radioresistens</name>
    <dbReference type="NCBI Taxonomy" id="40216"/>
    <lineage>
        <taxon>Bacteria</taxon>
        <taxon>Pseudomonadati</taxon>
        <taxon>Pseudomonadota</taxon>
        <taxon>Gammaproteobacteria</taxon>
        <taxon>Moraxellales</taxon>
        <taxon>Moraxellaceae</taxon>
        <taxon>Acinetobacter</taxon>
    </lineage>
</organism>
<dbReference type="Proteomes" id="UP000262257">
    <property type="component" value="Unassembled WGS sequence"/>
</dbReference>
<comment type="caution">
    <text evidence="1">The sequence shown here is derived from an EMBL/GenBank/DDBJ whole genome shotgun (WGS) entry which is preliminary data.</text>
</comment>
<evidence type="ECO:0000313" key="1">
    <source>
        <dbReference type="EMBL" id="HCM31399.1"/>
    </source>
</evidence>
<gene>
    <name evidence="1" type="ORF">DIC32_07395</name>
    <name evidence="2" type="ORF">FHY67_10555</name>
</gene>
<dbReference type="EMBL" id="DPXL01000092">
    <property type="protein sequence ID" value="HCM31399.1"/>
    <property type="molecule type" value="Genomic_DNA"/>
</dbReference>
<dbReference type="RefSeq" id="WP_005018862.1">
    <property type="nucleotide sequence ID" value="NZ_CABKOV010000017.1"/>
</dbReference>
<dbReference type="AlphaFoldDB" id="A0A3D3G044"/>
<name>A0A3D3G044_ACIRA</name>
<accession>A0A3D3G044</accession>
<reference evidence="2 4" key="2">
    <citation type="submission" date="2019-06" db="EMBL/GenBank/DDBJ databases">
        <title>Genome of Acinetobacter radioresistens APH1, a phenol degrading strain.</title>
        <authorList>
            <person name="Liu Y."/>
        </authorList>
    </citation>
    <scope>NUCLEOTIDE SEQUENCE [LARGE SCALE GENOMIC DNA]</scope>
    <source>
        <strain evidence="2 4">APH1</strain>
    </source>
</reference>